<evidence type="ECO:0000256" key="8">
    <source>
        <dbReference type="ARBA" id="ARBA00023010"/>
    </source>
</evidence>
<keyword evidence="9" id="KW-0496">Mitochondrion</keyword>
<evidence type="ECO:0000256" key="1">
    <source>
        <dbReference type="ARBA" id="ARBA00004137"/>
    </source>
</evidence>
<keyword evidence="11" id="KW-0143">Chaperone</keyword>
<name>F0UJT8_AJEC8</name>
<dbReference type="InterPro" id="IPR035427">
    <property type="entry name" value="Tim10-like_dom_sf"/>
</dbReference>
<keyword evidence="5" id="KW-0999">Mitochondrion inner membrane</keyword>
<dbReference type="GO" id="GO:0015031">
    <property type="term" value="P:protein transport"/>
    <property type="evidence" value="ECO:0007669"/>
    <property type="project" value="UniProtKB-KW"/>
</dbReference>
<dbReference type="Pfam" id="PF02953">
    <property type="entry name" value="zf-Tim10_DDP"/>
    <property type="match status" value="1"/>
</dbReference>
<evidence type="ECO:0000256" key="5">
    <source>
        <dbReference type="ARBA" id="ARBA00022792"/>
    </source>
</evidence>
<evidence type="ECO:0000256" key="14">
    <source>
        <dbReference type="ARBA" id="ARBA00067221"/>
    </source>
</evidence>
<dbReference type="GO" id="GO:0042719">
    <property type="term" value="C:mitochondrial intermembrane space chaperone complex"/>
    <property type="evidence" value="ECO:0007669"/>
    <property type="project" value="UniProtKB-ARBA"/>
</dbReference>
<dbReference type="GO" id="GO:0045039">
    <property type="term" value="P:protein insertion into mitochondrial inner membrane"/>
    <property type="evidence" value="ECO:0007669"/>
    <property type="project" value="UniProtKB-ARBA"/>
</dbReference>
<dbReference type="FunFam" id="1.10.287.810:FF:000001">
    <property type="entry name" value="mitochondrial import inner membrane translocase subunit TIM13"/>
    <property type="match status" value="1"/>
</dbReference>
<feature type="compositionally biased region" description="Low complexity" evidence="17">
    <location>
        <begin position="1"/>
        <end position="16"/>
    </location>
</feature>
<evidence type="ECO:0000259" key="18">
    <source>
        <dbReference type="Pfam" id="PF02953"/>
    </source>
</evidence>
<evidence type="ECO:0000256" key="15">
    <source>
        <dbReference type="ARBA" id="ARBA00074047"/>
    </source>
</evidence>
<evidence type="ECO:0000256" key="7">
    <source>
        <dbReference type="ARBA" id="ARBA00022927"/>
    </source>
</evidence>
<dbReference type="HOGENOM" id="CLU_1160825_0_0_1"/>
<sequence>MSLSNPFSDNSSSVSPQTSADTKSAIISQVQQESALNNARSLIGKVNENCFEKCVPSPGSSLSSKEQMCLTACMEKYIQLWNATSRAYGARVNQEHKAGFAGSSPLGGSGVYACAPVGREGGMDGGWHVFRLMLELELDLGLDRTGLGWAGSNWMRTDEGHGMSLPKWALPGRLAIPLHDGGRLLRWHLLIGEHEKAGNQRCLWAATTSKYLVFGLINCDVTDIDVSTPPHRIYGLGGL</sequence>
<dbReference type="Gene3D" id="1.10.287.810">
    <property type="entry name" value="Mitochondrial import inner membrane translocase subunit tim13 like domains"/>
    <property type="match status" value="1"/>
</dbReference>
<dbReference type="STRING" id="544711.F0UJT8"/>
<evidence type="ECO:0000256" key="9">
    <source>
        <dbReference type="ARBA" id="ARBA00023128"/>
    </source>
</evidence>
<feature type="domain" description="Tim10-like" evidence="18">
    <location>
        <begin position="29"/>
        <end position="88"/>
    </location>
</feature>
<dbReference type="AlphaFoldDB" id="F0UJT8"/>
<dbReference type="EMBL" id="DS990639">
    <property type="protein sequence ID" value="EGC46626.1"/>
    <property type="molecule type" value="Genomic_DNA"/>
</dbReference>
<keyword evidence="6" id="KW-0862">Zinc</keyword>
<evidence type="ECO:0000256" key="12">
    <source>
        <dbReference type="ARBA" id="ARBA00025151"/>
    </source>
</evidence>
<evidence type="ECO:0000256" key="3">
    <source>
        <dbReference type="ARBA" id="ARBA00022448"/>
    </source>
</evidence>
<evidence type="ECO:0000313" key="20">
    <source>
        <dbReference type="Proteomes" id="UP000008142"/>
    </source>
</evidence>
<organism evidence="20">
    <name type="scientific">Ajellomyces capsulatus (strain H88)</name>
    <name type="common">Darling's disease fungus</name>
    <name type="synonym">Histoplasma capsulatum</name>
    <dbReference type="NCBI Taxonomy" id="544711"/>
    <lineage>
        <taxon>Eukaryota</taxon>
        <taxon>Fungi</taxon>
        <taxon>Dikarya</taxon>
        <taxon>Ascomycota</taxon>
        <taxon>Pezizomycotina</taxon>
        <taxon>Eurotiomycetes</taxon>
        <taxon>Eurotiomycetidae</taxon>
        <taxon>Onygenales</taxon>
        <taxon>Ajellomycetaceae</taxon>
        <taxon>Histoplasma</taxon>
    </lineage>
</organism>
<dbReference type="OMA" id="MRTDEGH"/>
<dbReference type="SUPFAM" id="SSF144122">
    <property type="entry name" value="Tim10-like"/>
    <property type="match status" value="1"/>
</dbReference>
<evidence type="ECO:0000256" key="11">
    <source>
        <dbReference type="ARBA" id="ARBA00023186"/>
    </source>
</evidence>
<keyword evidence="10" id="KW-1015">Disulfide bond</keyword>
<comment type="subunit">
    <text evidence="13">Heterohexamer; composed of 3 copies of TIM8 and 3 copies of TIM13, named soluble 70 kDa complex. Associates with the TIM22 complex, whose core is composed of TIM22 and TIM54. Interacts with the transmembrane regions of multi-pass transmembrane proteins in transit.</text>
</comment>
<evidence type="ECO:0000256" key="17">
    <source>
        <dbReference type="SAM" id="MobiDB-lite"/>
    </source>
</evidence>
<dbReference type="GO" id="GO:0046872">
    <property type="term" value="F:metal ion binding"/>
    <property type="evidence" value="ECO:0007669"/>
    <property type="project" value="UniProtKB-KW"/>
</dbReference>
<evidence type="ECO:0000256" key="2">
    <source>
        <dbReference type="ARBA" id="ARBA00006720"/>
    </source>
</evidence>
<dbReference type="InterPro" id="IPR004217">
    <property type="entry name" value="Tim10-like"/>
</dbReference>
<evidence type="ECO:0000313" key="19">
    <source>
        <dbReference type="EMBL" id="EGC46626.1"/>
    </source>
</evidence>
<dbReference type="VEuPathDB" id="FungiDB:I7I53_05674"/>
<evidence type="ECO:0000256" key="16">
    <source>
        <dbReference type="ARBA" id="ARBA00074275"/>
    </source>
</evidence>
<evidence type="ECO:0000256" key="13">
    <source>
        <dbReference type="ARBA" id="ARBA00025862"/>
    </source>
</evidence>
<protein>
    <recommendedName>
        <fullName evidence="16">Mitochondrial import inner membrane translocase subunit TIM13</fullName>
    </recommendedName>
    <alternativeName>
        <fullName evidence="14 15">mitochondrial import inner membrane translocase subunit TIM13</fullName>
    </alternativeName>
</protein>
<dbReference type="Proteomes" id="UP000008142">
    <property type="component" value="Unassembled WGS sequence"/>
</dbReference>
<reference evidence="20" key="1">
    <citation type="submission" date="2008-07" db="EMBL/GenBank/DDBJ databases">
        <title>Annotation of Ajellomyces capsulatus strain H88.</title>
        <authorList>
            <person name="Champion M."/>
            <person name="Cuomo C."/>
            <person name="Ma L.-J."/>
            <person name="Henn M.R."/>
            <person name="Sil A."/>
            <person name="Goldman B."/>
            <person name="Young S.K."/>
            <person name="Kodira C.D."/>
            <person name="Zeng Q."/>
            <person name="Koehrsen M."/>
            <person name="Alvarado L."/>
            <person name="Berlin A."/>
            <person name="Borenstein D."/>
            <person name="Chen Z."/>
            <person name="Engels R."/>
            <person name="Freedman E."/>
            <person name="Gellesch M."/>
            <person name="Goldberg J."/>
            <person name="Griggs A."/>
            <person name="Gujja S."/>
            <person name="Heiman D."/>
            <person name="Hepburn T."/>
            <person name="Howarth C."/>
            <person name="Jen D."/>
            <person name="Larson L."/>
            <person name="Lewis B."/>
            <person name="Mehta T."/>
            <person name="Park D."/>
            <person name="Pearson M."/>
            <person name="Roberts A."/>
            <person name="Saif S."/>
            <person name="Shea T."/>
            <person name="Shenoy N."/>
            <person name="Sisk P."/>
            <person name="Stolte C."/>
            <person name="Sykes S."/>
            <person name="Walk T."/>
            <person name="White J."/>
            <person name="Yandava C."/>
            <person name="Klein B."/>
            <person name="McEwen J.G."/>
            <person name="Puccia R."/>
            <person name="Goldman G.H."/>
            <person name="Felipe M.S."/>
            <person name="Nino-Vega G."/>
            <person name="San-Blas G."/>
            <person name="Taylor J."/>
            <person name="Mendoza L."/>
            <person name="Galagan J."/>
            <person name="Nusbaum C."/>
            <person name="Birren B."/>
        </authorList>
    </citation>
    <scope>NUCLEOTIDE SEQUENCE [LARGE SCALE GENOMIC DNA]</scope>
    <source>
        <strain evidence="20">H88</strain>
    </source>
</reference>
<evidence type="ECO:0000256" key="10">
    <source>
        <dbReference type="ARBA" id="ARBA00023157"/>
    </source>
</evidence>
<dbReference type="OrthoDB" id="7813104at2759"/>
<evidence type="ECO:0000256" key="6">
    <source>
        <dbReference type="ARBA" id="ARBA00022833"/>
    </source>
</evidence>
<keyword evidence="4" id="KW-0479">Metal-binding</keyword>
<comment type="similarity">
    <text evidence="2">Belongs to the small Tim family.</text>
</comment>
<comment type="subcellular location">
    <subcellularLocation>
        <location evidence="1">Mitochondrion inner membrane</location>
        <topology evidence="1">Peripheral membrane protein</topology>
        <orientation evidence="1">Intermembrane side</orientation>
    </subcellularLocation>
</comment>
<feature type="region of interest" description="Disordered" evidence="17">
    <location>
        <begin position="1"/>
        <end position="20"/>
    </location>
</feature>
<keyword evidence="5" id="KW-0472">Membrane</keyword>
<keyword evidence="8" id="KW-0811">Translocation</keyword>
<evidence type="ECO:0000256" key="4">
    <source>
        <dbReference type="ARBA" id="ARBA00022723"/>
    </source>
</evidence>
<keyword evidence="7" id="KW-0653">Protein transport</keyword>
<gene>
    <name evidence="19" type="ORF">HCEG_05841</name>
</gene>
<comment type="function">
    <text evidence="12">Mitochondrial intermembrane chaperone that participates in the import and insertion of some multi-pass transmembrane proteins into the mitochondrial inner membrane. Also required for the transfer of beta-barrel precursors from the TOM complex to the sorting and assembly machinery (SAM complex) of the outer membrane. Acts as a chaperone-like protein that protects the hydrophobic precursors from aggregation and guide them through the mitochondrial intermembrane space. The TIM8-TIM13 complex is non essential and only mediates the import of few proteins, while the predominant TIM9-TIM10 70 kDa complex is crucial and mediates the import of much more proteins.</text>
</comment>
<proteinExistence type="inferred from homology"/>
<keyword evidence="3" id="KW-0813">Transport</keyword>
<dbReference type="GO" id="GO:0005743">
    <property type="term" value="C:mitochondrial inner membrane"/>
    <property type="evidence" value="ECO:0007669"/>
    <property type="project" value="UniProtKB-SubCell"/>
</dbReference>
<accession>F0UJT8</accession>